<evidence type="ECO:0000313" key="3">
    <source>
        <dbReference type="Proteomes" id="UP000266183"/>
    </source>
</evidence>
<proteinExistence type="predicted"/>
<accession>A0A385SJL4</accession>
<gene>
    <name evidence="2" type="ORF">D4L85_11350</name>
</gene>
<feature type="compositionally biased region" description="Basic and acidic residues" evidence="1">
    <location>
        <begin position="33"/>
        <end position="43"/>
    </location>
</feature>
<sequence>MDGGVWNGAGSWLVGEEHQQGREGAVESLSGRSARDRNGKPEVRGCGAWTDLEWIARPEVSEGAAKKLFLSLRSLSG</sequence>
<dbReference type="AlphaFoldDB" id="A0A385SJL4"/>
<dbReference type="Proteomes" id="UP000266183">
    <property type="component" value="Chromosome"/>
</dbReference>
<evidence type="ECO:0000256" key="1">
    <source>
        <dbReference type="SAM" id="MobiDB-lite"/>
    </source>
</evidence>
<dbReference type="KEGG" id="chk:D4L85_11350"/>
<organism evidence="2 3">
    <name type="scientific">Chryseolinea soli</name>
    <dbReference type="NCBI Taxonomy" id="2321403"/>
    <lineage>
        <taxon>Bacteria</taxon>
        <taxon>Pseudomonadati</taxon>
        <taxon>Bacteroidota</taxon>
        <taxon>Cytophagia</taxon>
        <taxon>Cytophagales</taxon>
        <taxon>Fulvivirgaceae</taxon>
        <taxon>Chryseolinea</taxon>
    </lineage>
</organism>
<feature type="region of interest" description="Disordered" evidence="1">
    <location>
        <begin position="1"/>
        <end position="43"/>
    </location>
</feature>
<name>A0A385SJL4_9BACT</name>
<feature type="compositionally biased region" description="Basic and acidic residues" evidence="1">
    <location>
        <begin position="15"/>
        <end position="25"/>
    </location>
</feature>
<keyword evidence="3" id="KW-1185">Reference proteome</keyword>
<reference evidence="3" key="1">
    <citation type="submission" date="2018-09" db="EMBL/GenBank/DDBJ databases">
        <title>Chryseolinea sp. KIS68-18 isolated from soil.</title>
        <authorList>
            <person name="Weon H.-Y."/>
            <person name="Kwon S.-W."/>
            <person name="Lee S.A."/>
        </authorList>
    </citation>
    <scope>NUCLEOTIDE SEQUENCE [LARGE SCALE GENOMIC DNA]</scope>
    <source>
        <strain evidence="3">KIS68-18</strain>
    </source>
</reference>
<evidence type="ECO:0000313" key="2">
    <source>
        <dbReference type="EMBL" id="AYB31134.1"/>
    </source>
</evidence>
<protein>
    <submittedName>
        <fullName evidence="2">Uncharacterized protein</fullName>
    </submittedName>
</protein>
<dbReference type="EMBL" id="CP032382">
    <property type="protein sequence ID" value="AYB31134.1"/>
    <property type="molecule type" value="Genomic_DNA"/>
</dbReference>